<protein>
    <recommendedName>
        <fullName evidence="4">Outer membrane protein beta-barrel domain-containing protein</fullName>
    </recommendedName>
</protein>
<organism evidence="2 3">
    <name type="scientific">Larkinella knui</name>
    <dbReference type="NCBI Taxonomy" id="2025310"/>
    <lineage>
        <taxon>Bacteria</taxon>
        <taxon>Pseudomonadati</taxon>
        <taxon>Bacteroidota</taxon>
        <taxon>Cytophagia</taxon>
        <taxon>Cytophagales</taxon>
        <taxon>Spirosomataceae</taxon>
        <taxon>Larkinella</taxon>
    </lineage>
</organism>
<keyword evidence="3" id="KW-1185">Reference proteome</keyword>
<name>A0A3P1CIU3_9BACT</name>
<feature type="chain" id="PRO_5018039305" description="Outer membrane protein beta-barrel domain-containing protein" evidence="1">
    <location>
        <begin position="22"/>
        <end position="257"/>
    </location>
</feature>
<evidence type="ECO:0000313" key="2">
    <source>
        <dbReference type="EMBL" id="RRB12814.1"/>
    </source>
</evidence>
<dbReference type="RefSeq" id="WP_124908763.1">
    <property type="nucleotide sequence ID" value="NZ_RQJP01000004.1"/>
</dbReference>
<dbReference type="AlphaFoldDB" id="A0A3P1CIU3"/>
<dbReference type="OrthoDB" id="912723at2"/>
<evidence type="ECO:0000256" key="1">
    <source>
        <dbReference type="SAM" id="SignalP"/>
    </source>
</evidence>
<proteinExistence type="predicted"/>
<dbReference type="EMBL" id="RQJP01000004">
    <property type="protein sequence ID" value="RRB12814.1"/>
    <property type="molecule type" value="Genomic_DNA"/>
</dbReference>
<feature type="signal peptide" evidence="1">
    <location>
        <begin position="1"/>
        <end position="21"/>
    </location>
</feature>
<gene>
    <name evidence="2" type="ORF">EHT87_21800</name>
</gene>
<dbReference type="Proteomes" id="UP000274271">
    <property type="component" value="Unassembled WGS sequence"/>
</dbReference>
<keyword evidence="1" id="KW-0732">Signal</keyword>
<sequence length="257" mass="29470">MKRIIFTLLFFLNFYALYAQSSNDPTITYSQEECQLTTSELQRFICYVTRANIEEKTLLKIGIRPNSLSPLFTDNKNVSLGLNLELVAEHKISPSFSVLAGLDYVPQYNSVRIYSNAKPGAGRTMRSFSNQVKARFGGRYYYAMARRIREGKTANNFSGNYVGLQVDRPVIYQYTQHDYDTPTGEPITTRNHIPLFRLNQPSVELTWGLQRRLWRLGYIDVSAGPRMTFIGESSIPAVYEKYTVFSFQFNALIGIGW</sequence>
<evidence type="ECO:0000313" key="3">
    <source>
        <dbReference type="Proteomes" id="UP000274271"/>
    </source>
</evidence>
<comment type="caution">
    <text evidence="2">The sequence shown here is derived from an EMBL/GenBank/DDBJ whole genome shotgun (WGS) entry which is preliminary data.</text>
</comment>
<evidence type="ECO:0008006" key="4">
    <source>
        <dbReference type="Google" id="ProtNLM"/>
    </source>
</evidence>
<reference evidence="2 3" key="1">
    <citation type="submission" date="2018-11" db="EMBL/GenBank/DDBJ databases">
        <authorList>
            <person name="Zhou Z."/>
            <person name="Wang G."/>
        </authorList>
    </citation>
    <scope>NUCLEOTIDE SEQUENCE [LARGE SCALE GENOMIC DNA]</scope>
    <source>
        <strain evidence="2 3">KCTC42998</strain>
    </source>
</reference>
<accession>A0A3P1CIU3</accession>